<dbReference type="EMBL" id="BAABYW010000001">
    <property type="protein sequence ID" value="GAA6409325.1"/>
    <property type="molecule type" value="Genomic_DNA"/>
</dbReference>
<name>A0ABQ0BCY3_9FIRM</name>
<accession>A0ABQ0BCY3</accession>
<feature type="domain" description="Xylose isomerase-like TIM barrel" evidence="1">
    <location>
        <begin position="30"/>
        <end position="330"/>
    </location>
</feature>
<keyword evidence="3" id="KW-1185">Reference proteome</keyword>
<gene>
    <name evidence="2" type="ORF">K040078D81_34420</name>
</gene>
<evidence type="ECO:0000259" key="1">
    <source>
        <dbReference type="Pfam" id="PF01261"/>
    </source>
</evidence>
<dbReference type="PANTHER" id="PTHR12110">
    <property type="entry name" value="HYDROXYPYRUVATE ISOMERASE"/>
    <property type="match status" value="1"/>
</dbReference>
<dbReference type="Pfam" id="PF01261">
    <property type="entry name" value="AP_endonuc_2"/>
    <property type="match status" value="1"/>
</dbReference>
<dbReference type="RefSeq" id="WP_390406886.1">
    <property type="nucleotide sequence ID" value="NZ_BAABYW010000001.1"/>
</dbReference>
<reference evidence="2 3" key="1">
    <citation type="submission" date="2024-04" db="EMBL/GenBank/DDBJ databases">
        <title>Defined microbial consortia suppress multidrug-resistant proinflammatory Enterobacteriaceae via ecological control.</title>
        <authorList>
            <person name="Furuichi M."/>
            <person name="Kawaguchi T."/>
            <person name="Pust M."/>
            <person name="Yasuma K."/>
            <person name="Plichta D."/>
            <person name="Hasegawa N."/>
            <person name="Ohya T."/>
            <person name="Bhattarai S."/>
            <person name="Sasajima S."/>
            <person name="Aoto Y."/>
            <person name="Tuganbaev T."/>
            <person name="Yaginuma M."/>
            <person name="Ueda M."/>
            <person name="Okahashi N."/>
            <person name="Amafuji K."/>
            <person name="Kiridooshi Y."/>
            <person name="Sugita K."/>
            <person name="Strazar M."/>
            <person name="Skelly A."/>
            <person name="Suda W."/>
            <person name="Hattori M."/>
            <person name="Nakamoto N."/>
            <person name="Caballero S."/>
            <person name="Norman J."/>
            <person name="Olle B."/>
            <person name="Tanoue T."/>
            <person name="Arita M."/>
            <person name="Bucci V."/>
            <person name="Atarashi K."/>
            <person name="Xavier R."/>
            <person name="Honda K."/>
        </authorList>
    </citation>
    <scope>NUCLEOTIDE SEQUENCE [LARGE SCALE GENOMIC DNA]</scope>
    <source>
        <strain evidence="3">k04-0078-D8-1</strain>
    </source>
</reference>
<evidence type="ECO:0000313" key="2">
    <source>
        <dbReference type="EMBL" id="GAA6409325.1"/>
    </source>
</evidence>
<protein>
    <recommendedName>
        <fullName evidence="1">Xylose isomerase-like TIM barrel domain-containing protein</fullName>
    </recommendedName>
</protein>
<comment type="caution">
    <text evidence="2">The sequence shown here is derived from an EMBL/GenBank/DDBJ whole genome shotgun (WGS) entry which is preliminary data.</text>
</comment>
<dbReference type="Gene3D" id="3.20.20.150">
    <property type="entry name" value="Divalent-metal-dependent TIM barrel enzymes"/>
    <property type="match status" value="1"/>
</dbReference>
<dbReference type="PANTHER" id="PTHR12110:SF53">
    <property type="entry name" value="BLR5974 PROTEIN"/>
    <property type="match status" value="1"/>
</dbReference>
<dbReference type="SUPFAM" id="SSF51658">
    <property type="entry name" value="Xylose isomerase-like"/>
    <property type="match status" value="1"/>
</dbReference>
<dbReference type="Proteomes" id="UP001600943">
    <property type="component" value="Unassembled WGS sequence"/>
</dbReference>
<dbReference type="InterPro" id="IPR013022">
    <property type="entry name" value="Xyl_isomerase-like_TIM-brl"/>
</dbReference>
<dbReference type="InterPro" id="IPR050312">
    <property type="entry name" value="IolE/XylAMocC-like"/>
</dbReference>
<dbReference type="InterPro" id="IPR036237">
    <property type="entry name" value="Xyl_isomerase-like_sf"/>
</dbReference>
<evidence type="ECO:0000313" key="3">
    <source>
        <dbReference type="Proteomes" id="UP001600943"/>
    </source>
</evidence>
<organism evidence="2 3">
    <name type="scientific">Blautia hominis</name>
    <dbReference type="NCBI Taxonomy" id="2025493"/>
    <lineage>
        <taxon>Bacteria</taxon>
        <taxon>Bacillati</taxon>
        <taxon>Bacillota</taxon>
        <taxon>Clostridia</taxon>
        <taxon>Lachnospirales</taxon>
        <taxon>Lachnospiraceae</taxon>
        <taxon>Blautia</taxon>
    </lineage>
</organism>
<sequence length="342" mass="39808">MSEIKTCVSLYSLQDEYLNKRMSLRDIMYFVKEKGAEGIEILPDQMLKNAPDIADETVSEWHALLAETGLKPVIADVFLNTNLYKNRSLTQRECVELLVKEIKQADRLGIRLIRLVSMVPYWVLEPLLPFCEQYDVSVALEVHAGMAFDIPETKAFIDEMRRLDSKYIGLVIDTGIFCRRFPRVVREYETANGTSPGVFDYIDTLFEKGTDLHRVLRENNFVYPKELEDAIRSEHDRMFVPLCDGYENYDFDVLDEYMPYIKHFHLKLFEMTEKGPEYSMDYKGLLTYLHDHGYKGYVAAEYEGNRFTLPGRPMAEKEQVAAQLAFIKQCLKEIQGQEESYV</sequence>
<proteinExistence type="predicted"/>